<feature type="transmembrane region" description="Helical" evidence="2">
    <location>
        <begin position="81"/>
        <end position="102"/>
    </location>
</feature>
<dbReference type="EMBL" id="JACKXE010000001">
    <property type="protein sequence ID" value="MBB6628497.1"/>
    <property type="molecule type" value="Genomic_DNA"/>
</dbReference>
<evidence type="ECO:0000256" key="1">
    <source>
        <dbReference type="ARBA" id="ARBA00007430"/>
    </source>
</evidence>
<comment type="similarity">
    <text evidence="1">Belongs to the polysaccharide synthase family.</text>
</comment>
<gene>
    <name evidence="4" type="ORF">H5V45_14325</name>
</gene>
<evidence type="ECO:0000313" key="5">
    <source>
        <dbReference type="Proteomes" id="UP000523955"/>
    </source>
</evidence>
<comment type="caution">
    <text evidence="4">The sequence shown here is derived from an EMBL/GenBank/DDBJ whole genome shotgun (WGS) entry which is preliminary data.</text>
</comment>
<evidence type="ECO:0000259" key="3">
    <source>
        <dbReference type="Pfam" id="PF02719"/>
    </source>
</evidence>
<dbReference type="Proteomes" id="UP000523955">
    <property type="component" value="Unassembled WGS sequence"/>
</dbReference>
<accession>A0A7X0VC07</accession>
<evidence type="ECO:0000256" key="2">
    <source>
        <dbReference type="SAM" id="Phobius"/>
    </source>
</evidence>
<dbReference type="RefSeq" id="WP_185253549.1">
    <property type="nucleotide sequence ID" value="NZ_JACKXE010000001.1"/>
</dbReference>
<keyword evidence="2" id="KW-0812">Transmembrane</keyword>
<dbReference type="Gene3D" id="3.40.50.720">
    <property type="entry name" value="NAD(P)-binding Rossmann-like Domain"/>
    <property type="match status" value="2"/>
</dbReference>
<feature type="transmembrane region" description="Helical" evidence="2">
    <location>
        <begin position="48"/>
        <end position="69"/>
    </location>
</feature>
<reference evidence="4 5" key="1">
    <citation type="submission" date="2020-08" db="EMBL/GenBank/DDBJ databases">
        <authorList>
            <person name="Seo M.-J."/>
        </authorList>
    </citation>
    <scope>NUCLEOTIDE SEQUENCE [LARGE SCALE GENOMIC DNA]</scope>
    <source>
        <strain evidence="4 5">KIGAM211</strain>
    </source>
</reference>
<organism evidence="4 5">
    <name type="scientific">Nocardioides luti</name>
    <dbReference type="NCBI Taxonomy" id="2761101"/>
    <lineage>
        <taxon>Bacteria</taxon>
        <taxon>Bacillati</taxon>
        <taxon>Actinomycetota</taxon>
        <taxon>Actinomycetes</taxon>
        <taxon>Propionibacteriales</taxon>
        <taxon>Nocardioidaceae</taxon>
        <taxon>Nocardioides</taxon>
    </lineage>
</organism>
<dbReference type="InterPro" id="IPR003869">
    <property type="entry name" value="Polysac_CapD-like"/>
</dbReference>
<sequence>MSELVPRLRRHRALLSVGYDVAAWFTAYFAFAWLRMDGVVFRAPWPEIGLMALMTAVLYLVLATPVRLHQGRANTASLEEMVLLGLTVMSAGAVVSVLNLWLQWIPRTIPAGATLGALVLAAWGRALWRRLRERDDEGLEAQGVTSVLVIGAGEAARELVGSMLRDPSRTWRPLGLLDDDPRKRHLRIRSIPVLGTIAQLGEMVSRTGVGTIVIAIPSADADTVDRIRVAAFQAGVTVKVLPSTTQLLTNHVGIRDLRDINLTDVLGRHQLDTDIEGIAGYLTGRKVLVTGAGGSIGSELCRQIQRFEPAELMMLDRDESALHAVQLSIHGRALLDSDDVILCDIRDQQAVNAVFMARRPDVVFHAAALKHLPMLEQYPAEAVKTNINGTRIVLDAADLVDVDRFVNISTDKAANPSSVLGYSKRIAERITADRARHASGTYLSVRFGNVLGSRGSVLTSFADQIAKGGPVTVTHPDVTRFFMTIEEACQLVIQSAAIGRPGEALVLDMGDPVRILDVARQLIEQSHLPVQIEYTGLREGEKLHEELFGDDEPQDVRPAHPLVSHVPVPAISDHTTLRLPTQGSRAAVMEAMADLCVITLPDDEVLDATAQDLSARR</sequence>
<dbReference type="InterPro" id="IPR051203">
    <property type="entry name" value="Polysaccharide_Synthase-Rel"/>
</dbReference>
<dbReference type="SUPFAM" id="SSF51735">
    <property type="entry name" value="NAD(P)-binding Rossmann-fold domains"/>
    <property type="match status" value="2"/>
</dbReference>
<dbReference type="Pfam" id="PF13727">
    <property type="entry name" value="CoA_binding_3"/>
    <property type="match status" value="1"/>
</dbReference>
<dbReference type="AlphaFoldDB" id="A0A7X0VC07"/>
<dbReference type="PANTHER" id="PTHR43318:SF1">
    <property type="entry name" value="POLYSACCHARIDE BIOSYNTHESIS PROTEIN EPSC-RELATED"/>
    <property type="match status" value="1"/>
</dbReference>
<name>A0A7X0VC07_9ACTN</name>
<keyword evidence="5" id="KW-1185">Reference proteome</keyword>
<protein>
    <submittedName>
        <fullName evidence="4">Polysaccharide biosynthesis protein</fullName>
    </submittedName>
</protein>
<dbReference type="CDD" id="cd05237">
    <property type="entry name" value="UDP_invert_4-6DH_SDR_e"/>
    <property type="match status" value="1"/>
</dbReference>
<evidence type="ECO:0000313" key="4">
    <source>
        <dbReference type="EMBL" id="MBB6628497.1"/>
    </source>
</evidence>
<dbReference type="PANTHER" id="PTHR43318">
    <property type="entry name" value="UDP-N-ACETYLGLUCOSAMINE 4,6-DEHYDRATASE"/>
    <property type="match status" value="1"/>
</dbReference>
<keyword evidence="2" id="KW-1133">Transmembrane helix</keyword>
<dbReference type="Pfam" id="PF02719">
    <property type="entry name" value="Polysacc_synt_2"/>
    <property type="match status" value="1"/>
</dbReference>
<feature type="transmembrane region" description="Helical" evidence="2">
    <location>
        <begin position="12"/>
        <end position="36"/>
    </location>
</feature>
<dbReference type="InterPro" id="IPR036291">
    <property type="entry name" value="NAD(P)-bd_dom_sf"/>
</dbReference>
<proteinExistence type="inferred from homology"/>
<feature type="domain" description="Polysaccharide biosynthesis protein CapD-like" evidence="3">
    <location>
        <begin position="287"/>
        <end position="554"/>
    </location>
</feature>
<keyword evidence="2" id="KW-0472">Membrane</keyword>